<dbReference type="AlphaFoldDB" id="A0A267G741"/>
<feature type="compositionally biased region" description="Polar residues" evidence="1">
    <location>
        <begin position="1"/>
        <end position="12"/>
    </location>
</feature>
<gene>
    <name evidence="2" type="ORF">BOX15_Mlig002262g1</name>
</gene>
<feature type="compositionally biased region" description="Low complexity" evidence="1">
    <location>
        <begin position="61"/>
        <end position="80"/>
    </location>
</feature>
<reference evidence="2 3" key="1">
    <citation type="submission" date="2017-06" db="EMBL/GenBank/DDBJ databases">
        <title>A platform for efficient transgenesis in Macrostomum lignano, a flatworm model organism for stem cell research.</title>
        <authorList>
            <person name="Berezikov E."/>
        </authorList>
    </citation>
    <scope>NUCLEOTIDE SEQUENCE [LARGE SCALE GENOMIC DNA]</scope>
    <source>
        <strain evidence="2">DV1</strain>
        <tissue evidence="2">Whole organism</tissue>
    </source>
</reference>
<evidence type="ECO:0000256" key="1">
    <source>
        <dbReference type="SAM" id="MobiDB-lite"/>
    </source>
</evidence>
<feature type="region of interest" description="Disordered" evidence="1">
    <location>
        <begin position="1"/>
        <end position="20"/>
    </location>
</feature>
<proteinExistence type="predicted"/>
<accession>A0A267G741</accession>
<feature type="region of interest" description="Disordered" evidence="1">
    <location>
        <begin position="28"/>
        <end position="114"/>
    </location>
</feature>
<evidence type="ECO:0000313" key="2">
    <source>
        <dbReference type="EMBL" id="PAA81796.1"/>
    </source>
</evidence>
<evidence type="ECO:0000313" key="3">
    <source>
        <dbReference type="Proteomes" id="UP000215902"/>
    </source>
</evidence>
<protein>
    <submittedName>
        <fullName evidence="2">Uncharacterized protein</fullName>
    </submittedName>
</protein>
<comment type="caution">
    <text evidence="2">The sequence shown here is derived from an EMBL/GenBank/DDBJ whole genome shotgun (WGS) entry which is preliminary data.</text>
</comment>
<dbReference type="EMBL" id="NIVC01000512">
    <property type="protein sequence ID" value="PAA81796.1"/>
    <property type="molecule type" value="Genomic_DNA"/>
</dbReference>
<organism evidence="2 3">
    <name type="scientific">Macrostomum lignano</name>
    <dbReference type="NCBI Taxonomy" id="282301"/>
    <lineage>
        <taxon>Eukaryota</taxon>
        <taxon>Metazoa</taxon>
        <taxon>Spiralia</taxon>
        <taxon>Lophotrochozoa</taxon>
        <taxon>Platyhelminthes</taxon>
        <taxon>Rhabditophora</taxon>
        <taxon>Macrostomorpha</taxon>
        <taxon>Macrostomida</taxon>
        <taxon>Macrostomidae</taxon>
        <taxon>Macrostomum</taxon>
    </lineage>
</organism>
<keyword evidence="3" id="KW-1185">Reference proteome</keyword>
<name>A0A267G741_9PLAT</name>
<dbReference type="Proteomes" id="UP000215902">
    <property type="component" value="Unassembled WGS sequence"/>
</dbReference>
<feature type="non-terminal residue" evidence="2">
    <location>
        <position position="1"/>
    </location>
</feature>
<sequence length="129" mass="14037">AAANCSSSTSSVRLVGYRAPGLLVQPRPAVAAATASKESPWQQKLPKTPLSSQPTPPQTPPQLGHQQQQQQQQQQQPEQSAVPSSTRRRSSTVTFRLPADAELAQAERDRLSSLGIEFRPAKFASRSYM</sequence>